<name>A0A5M9HW39_9FIRM</name>
<accession>A0A5M9HW39</accession>
<gene>
    <name evidence="2" type="ORF">FNY66_10890</name>
</gene>
<dbReference type="OrthoDB" id="5944985at2"/>
<keyword evidence="3" id="KW-1185">Reference proteome</keyword>
<evidence type="ECO:0008006" key="4">
    <source>
        <dbReference type="Google" id="ProtNLM"/>
    </source>
</evidence>
<dbReference type="Proteomes" id="UP000322025">
    <property type="component" value="Unassembled WGS sequence"/>
</dbReference>
<evidence type="ECO:0000256" key="1">
    <source>
        <dbReference type="SAM" id="MobiDB-lite"/>
    </source>
</evidence>
<evidence type="ECO:0000313" key="3">
    <source>
        <dbReference type="Proteomes" id="UP000322025"/>
    </source>
</evidence>
<proteinExistence type="predicted"/>
<evidence type="ECO:0000313" key="2">
    <source>
        <dbReference type="EMBL" id="KAA8500948.1"/>
    </source>
</evidence>
<comment type="caution">
    <text evidence="2">The sequence shown here is derived from an EMBL/GenBank/DDBJ whole genome shotgun (WGS) entry which is preliminary data.</text>
</comment>
<organism evidence="2 3">
    <name type="scientific">Mediterraneibacter catenae</name>
    <dbReference type="NCBI Taxonomy" id="2594882"/>
    <lineage>
        <taxon>Bacteria</taxon>
        <taxon>Bacillati</taxon>
        <taxon>Bacillota</taxon>
        <taxon>Clostridia</taxon>
        <taxon>Lachnospirales</taxon>
        <taxon>Lachnospiraceae</taxon>
        <taxon>Mediterraneibacter</taxon>
    </lineage>
</organism>
<sequence>MDRQGDISHIWNADRILQSRPVFYEGFHSCKQYAEGRAGQMIKIALRDLNIDFEFGNLSPDMPQEQYDSLEENLVDHGCRDPLLIWNDYIIDGHYRYNLCHKWDIPFPVEKINFPSREDAIIWICRRHLKKQYLTATNQRYLIGKYFNAGRAVISREHGEININGKFLSARYLAAAKIAEGYSFSHHAVYKYGTMADAIDVIFTKEPELAHRILSEQIKGSYANIRAVSKLPKDKLRSLNRYLSDNRQDHILYSHIEHELQTRSSGSQHPEARIPQKQSETIRAEIKEMPRYDPDAEIASLALTIPSWISSIERAQSMTNLQLISAGARERIKVQLYQLSSTTATLLNAVKENE</sequence>
<dbReference type="EMBL" id="VMSO01000014">
    <property type="protein sequence ID" value="KAA8500948.1"/>
    <property type="molecule type" value="Genomic_DNA"/>
</dbReference>
<protein>
    <recommendedName>
        <fullName evidence="4">ParB/Sulfiredoxin domain-containing protein</fullName>
    </recommendedName>
</protein>
<dbReference type="RefSeq" id="WP_150311170.1">
    <property type="nucleotide sequence ID" value="NZ_VMSO01000014.1"/>
</dbReference>
<feature type="region of interest" description="Disordered" evidence="1">
    <location>
        <begin position="260"/>
        <end position="279"/>
    </location>
</feature>
<reference evidence="2" key="1">
    <citation type="submission" date="2019-07" db="EMBL/GenBank/DDBJ databases">
        <authorList>
            <person name="Wongkuna S."/>
            <person name="Scaria J."/>
        </authorList>
    </citation>
    <scope>NUCLEOTIDE SEQUENCE [LARGE SCALE GENOMIC DNA]</scope>
    <source>
        <strain evidence="2">SW178</strain>
    </source>
</reference>
<dbReference type="AlphaFoldDB" id="A0A5M9HW39"/>
<feature type="compositionally biased region" description="Basic and acidic residues" evidence="1">
    <location>
        <begin position="270"/>
        <end position="279"/>
    </location>
</feature>